<comment type="caution">
    <text evidence="1">The sequence shown here is derived from an EMBL/GenBank/DDBJ whole genome shotgun (WGS) entry which is preliminary data.</text>
</comment>
<accession>A0ACC2RBF4</accession>
<organism evidence="1 2">
    <name type="scientific">Mythimna loreyi</name>
    <dbReference type="NCBI Taxonomy" id="667449"/>
    <lineage>
        <taxon>Eukaryota</taxon>
        <taxon>Metazoa</taxon>
        <taxon>Ecdysozoa</taxon>
        <taxon>Arthropoda</taxon>
        <taxon>Hexapoda</taxon>
        <taxon>Insecta</taxon>
        <taxon>Pterygota</taxon>
        <taxon>Neoptera</taxon>
        <taxon>Endopterygota</taxon>
        <taxon>Lepidoptera</taxon>
        <taxon>Glossata</taxon>
        <taxon>Ditrysia</taxon>
        <taxon>Noctuoidea</taxon>
        <taxon>Noctuidae</taxon>
        <taxon>Noctuinae</taxon>
        <taxon>Hadenini</taxon>
        <taxon>Mythimna</taxon>
    </lineage>
</organism>
<sequence>MAAAEISSLERLSSLESILIHQEISIRKGNHYEVRSGDDFLFEMIEEYKELGLFSEGKRRAFTMEGVDLTGDLVFSFRRPLMVLSDKIVLSVNGLRTSAIRLKPTSCTPCFSISDARGCPVYLVKGKIWTNASSYQLQTTTKSTIGSIQRKDRVWRNARLSRKDDYEYVISFPADLAVHFKLAVIGACVLIDYRFQEYRRR</sequence>
<reference evidence="1" key="1">
    <citation type="submission" date="2023-03" db="EMBL/GenBank/DDBJ databases">
        <title>Chromosome-level genomes of two armyworms, Mythimna separata and Mythimna loreyi, provide insights into the biosynthesis and reception of sex pheromones.</title>
        <authorList>
            <person name="Zhao H."/>
        </authorList>
    </citation>
    <scope>NUCLEOTIDE SEQUENCE</scope>
    <source>
        <strain evidence="1">BeijingLab</strain>
    </source>
</reference>
<gene>
    <name evidence="1" type="ORF">PYW08_007369</name>
</gene>
<evidence type="ECO:0000313" key="2">
    <source>
        <dbReference type="Proteomes" id="UP001231649"/>
    </source>
</evidence>
<dbReference type="Proteomes" id="UP001231649">
    <property type="component" value="Chromosome 2"/>
</dbReference>
<keyword evidence="2" id="KW-1185">Reference proteome</keyword>
<dbReference type="EMBL" id="CM056778">
    <property type="protein sequence ID" value="KAJ8736713.1"/>
    <property type="molecule type" value="Genomic_DNA"/>
</dbReference>
<protein>
    <submittedName>
        <fullName evidence="1">Uncharacterized protein</fullName>
    </submittedName>
</protein>
<proteinExistence type="predicted"/>
<evidence type="ECO:0000313" key="1">
    <source>
        <dbReference type="EMBL" id="KAJ8736713.1"/>
    </source>
</evidence>
<name>A0ACC2RBF4_9NEOP</name>